<proteinExistence type="predicted"/>
<feature type="non-terminal residue" evidence="1">
    <location>
        <position position="31"/>
    </location>
</feature>
<protein>
    <submittedName>
        <fullName evidence="1">Polymerase</fullName>
    </submittedName>
</protein>
<evidence type="ECO:0000313" key="1">
    <source>
        <dbReference type="EMBL" id="AMD42312.1"/>
    </source>
</evidence>
<feature type="non-terminal residue" evidence="1">
    <location>
        <position position="1"/>
    </location>
</feature>
<name>A0A192RU23_9RHAB</name>
<dbReference type="EMBL" id="KR920018">
    <property type="protein sequence ID" value="AMD42312.1"/>
    <property type="molecule type" value="Viral_cRNA"/>
</dbReference>
<accession>A0A192RU23</accession>
<organism evidence="1">
    <name type="scientific">Rhabdovirus JC-2016</name>
    <dbReference type="NCBI Taxonomy" id="1795037"/>
    <lineage>
        <taxon>Viruses</taxon>
        <taxon>Riboviria</taxon>
        <taxon>Orthornavirae</taxon>
        <taxon>Negarnaviricota</taxon>
        <taxon>Haploviricotina</taxon>
        <taxon>Monjiviricetes</taxon>
        <taxon>Mononegavirales</taxon>
        <taxon>Rhabdoviridae</taxon>
    </lineage>
</organism>
<sequence>LFEGLTMADDLNAVTKKMLISTPGQGLTHMT</sequence>
<reference evidence="1" key="1">
    <citation type="submission" date="2015-05" db="EMBL/GenBank/DDBJ databases">
        <title>Detection of rhabdovirus RNA in bat ectoparasites from South Africa.</title>
        <authorList>
            <person name="Coertse J."/>
            <person name="Markotter W."/>
            <person name="Nel L.H."/>
        </authorList>
    </citation>
    <scope>NUCLEOTIDE SEQUENCE</scope>
    <source>
        <strain evidence="1">Pool11</strain>
    </source>
</reference>